<comment type="caution">
    <text evidence="2">The sequence shown here is derived from an EMBL/GenBank/DDBJ whole genome shotgun (WGS) entry which is preliminary data.</text>
</comment>
<dbReference type="AlphaFoldDB" id="A0A4Y2CBC1"/>
<proteinExistence type="predicted"/>
<gene>
    <name evidence="2" type="ORF">AVEN_209326_1</name>
</gene>
<evidence type="ECO:0000313" key="2">
    <source>
        <dbReference type="EMBL" id="GBM01520.1"/>
    </source>
</evidence>
<evidence type="ECO:0000256" key="1">
    <source>
        <dbReference type="SAM" id="MobiDB-lite"/>
    </source>
</evidence>
<dbReference type="Proteomes" id="UP000499080">
    <property type="component" value="Unassembled WGS sequence"/>
</dbReference>
<accession>A0A4Y2CBC1</accession>
<reference evidence="2 3" key="1">
    <citation type="journal article" date="2019" name="Sci. Rep.">
        <title>Orb-weaving spider Araneus ventricosus genome elucidates the spidroin gene catalogue.</title>
        <authorList>
            <person name="Kono N."/>
            <person name="Nakamura H."/>
            <person name="Ohtoshi R."/>
            <person name="Moran D.A.P."/>
            <person name="Shinohara A."/>
            <person name="Yoshida Y."/>
            <person name="Fujiwara M."/>
            <person name="Mori M."/>
            <person name="Tomita M."/>
            <person name="Arakawa K."/>
        </authorList>
    </citation>
    <scope>NUCLEOTIDE SEQUENCE [LARGE SCALE GENOMIC DNA]</scope>
</reference>
<dbReference type="EMBL" id="BGPR01000170">
    <property type="protein sequence ID" value="GBM01520.1"/>
    <property type="molecule type" value="Genomic_DNA"/>
</dbReference>
<keyword evidence="3" id="KW-1185">Reference proteome</keyword>
<organism evidence="2 3">
    <name type="scientific">Araneus ventricosus</name>
    <name type="common">Orbweaver spider</name>
    <name type="synonym">Epeira ventricosa</name>
    <dbReference type="NCBI Taxonomy" id="182803"/>
    <lineage>
        <taxon>Eukaryota</taxon>
        <taxon>Metazoa</taxon>
        <taxon>Ecdysozoa</taxon>
        <taxon>Arthropoda</taxon>
        <taxon>Chelicerata</taxon>
        <taxon>Arachnida</taxon>
        <taxon>Araneae</taxon>
        <taxon>Araneomorphae</taxon>
        <taxon>Entelegynae</taxon>
        <taxon>Araneoidea</taxon>
        <taxon>Araneidae</taxon>
        <taxon>Araneus</taxon>
    </lineage>
</organism>
<protein>
    <submittedName>
        <fullName evidence="2">Uncharacterized protein</fullName>
    </submittedName>
</protein>
<evidence type="ECO:0000313" key="3">
    <source>
        <dbReference type="Proteomes" id="UP000499080"/>
    </source>
</evidence>
<name>A0A4Y2CBC1_ARAVE</name>
<feature type="region of interest" description="Disordered" evidence="1">
    <location>
        <begin position="93"/>
        <end position="114"/>
    </location>
</feature>
<sequence length="197" mass="22294">MPSQGWMIHINVLCRGDGALQVRGWEVEGLVNVICFHWGYSNEGVIALSALAMTGYTSYRGGLLMTALVPPTVSLILLLRTYEEGVYFHHTKHKVHNRRSSTSSSGNHNRYLKPKPTKVKTYKKEGLILVTKEIGENVPPTTKICDLKNILNSDEYEGDPDFDKGILENAVTDRKLQEEKEIELKKRIKKKNLSLKN</sequence>